<dbReference type="CDD" id="cd08662">
    <property type="entry name" value="M13"/>
    <property type="match status" value="1"/>
</dbReference>
<dbReference type="RefSeq" id="WP_125942404.1">
    <property type="nucleotide sequence ID" value="NZ_PXZH01000001.1"/>
</dbReference>
<dbReference type="Proteomes" id="UP000277864">
    <property type="component" value="Unassembled WGS sequence"/>
</dbReference>
<dbReference type="GO" id="GO:0046872">
    <property type="term" value="F:metal ion binding"/>
    <property type="evidence" value="ECO:0007669"/>
    <property type="project" value="UniProtKB-KW"/>
</dbReference>
<keyword evidence="3" id="KW-0645">Protease</keyword>
<evidence type="ECO:0000256" key="5">
    <source>
        <dbReference type="ARBA" id="ARBA00022801"/>
    </source>
</evidence>
<dbReference type="GO" id="GO:0005886">
    <property type="term" value="C:plasma membrane"/>
    <property type="evidence" value="ECO:0007669"/>
    <property type="project" value="TreeGrafter"/>
</dbReference>
<evidence type="ECO:0000256" key="2">
    <source>
        <dbReference type="ARBA" id="ARBA00007357"/>
    </source>
</evidence>
<dbReference type="InterPro" id="IPR008753">
    <property type="entry name" value="Peptidase_M13_N"/>
</dbReference>
<dbReference type="Gene3D" id="3.40.390.10">
    <property type="entry name" value="Collagenase (Catalytic Domain)"/>
    <property type="match status" value="1"/>
</dbReference>
<feature type="domain" description="Peptidase M13 C-terminal" evidence="8">
    <location>
        <begin position="443"/>
        <end position="633"/>
    </location>
</feature>
<dbReference type="PRINTS" id="PR00786">
    <property type="entry name" value="NEPRILYSIN"/>
</dbReference>
<protein>
    <submittedName>
        <fullName evidence="10">Peptidase M13</fullName>
    </submittedName>
</protein>
<evidence type="ECO:0000256" key="3">
    <source>
        <dbReference type="ARBA" id="ARBA00022670"/>
    </source>
</evidence>
<proteinExistence type="inferred from homology"/>
<dbReference type="PANTHER" id="PTHR11733">
    <property type="entry name" value="ZINC METALLOPROTEASE FAMILY M13 NEPRILYSIN-RELATED"/>
    <property type="match status" value="1"/>
</dbReference>
<reference evidence="10 11" key="1">
    <citation type="submission" date="2018-03" db="EMBL/GenBank/DDBJ databases">
        <authorList>
            <person name="Gulvik C.A."/>
        </authorList>
    </citation>
    <scope>NUCLEOTIDE SEQUENCE [LARGE SCALE GENOMIC DNA]</scope>
    <source>
        <strain evidence="10 11">JCM 31581</strain>
    </source>
</reference>
<dbReference type="PANTHER" id="PTHR11733:SF167">
    <property type="entry name" value="FI17812P1-RELATED"/>
    <property type="match status" value="1"/>
</dbReference>
<feature type="domain" description="Peptidase M13 N-terminal" evidence="9">
    <location>
        <begin position="8"/>
        <end position="386"/>
    </location>
</feature>
<keyword evidence="6" id="KW-0862">Zinc</keyword>
<evidence type="ECO:0000259" key="8">
    <source>
        <dbReference type="Pfam" id="PF01431"/>
    </source>
</evidence>
<name>A0A429Z7X8_9ENTE</name>
<keyword evidence="11" id="KW-1185">Reference proteome</keyword>
<keyword evidence="4" id="KW-0479">Metal-binding</keyword>
<dbReference type="PROSITE" id="PS51885">
    <property type="entry name" value="NEPRILYSIN"/>
    <property type="match status" value="1"/>
</dbReference>
<comment type="cofactor">
    <cofactor evidence="1">
        <name>Zn(2+)</name>
        <dbReference type="ChEBI" id="CHEBI:29105"/>
    </cofactor>
</comment>
<dbReference type="InterPro" id="IPR018497">
    <property type="entry name" value="Peptidase_M13_C"/>
</dbReference>
<dbReference type="OrthoDB" id="9775677at2"/>
<dbReference type="GO" id="GO:0004222">
    <property type="term" value="F:metalloendopeptidase activity"/>
    <property type="evidence" value="ECO:0007669"/>
    <property type="project" value="InterPro"/>
</dbReference>
<dbReference type="Gene3D" id="1.10.1380.10">
    <property type="entry name" value="Neutral endopeptidase , domain2"/>
    <property type="match status" value="1"/>
</dbReference>
<dbReference type="Pfam" id="PF05649">
    <property type="entry name" value="Peptidase_M13_N"/>
    <property type="match status" value="1"/>
</dbReference>
<keyword evidence="7" id="KW-0482">Metalloprotease</keyword>
<dbReference type="AlphaFoldDB" id="A0A429Z7X8"/>
<dbReference type="InterPro" id="IPR024079">
    <property type="entry name" value="MetalloPept_cat_dom_sf"/>
</dbReference>
<evidence type="ECO:0000256" key="6">
    <source>
        <dbReference type="ARBA" id="ARBA00022833"/>
    </source>
</evidence>
<dbReference type="InterPro" id="IPR042089">
    <property type="entry name" value="Peptidase_M13_dom_2"/>
</dbReference>
<keyword evidence="5" id="KW-0378">Hydrolase</keyword>
<comment type="similarity">
    <text evidence="2">Belongs to the peptidase M13 family.</text>
</comment>
<dbReference type="GO" id="GO:0016485">
    <property type="term" value="P:protein processing"/>
    <property type="evidence" value="ECO:0007669"/>
    <property type="project" value="TreeGrafter"/>
</dbReference>
<dbReference type="SUPFAM" id="SSF55486">
    <property type="entry name" value="Metalloproteases ('zincins'), catalytic domain"/>
    <property type="match status" value="1"/>
</dbReference>
<organism evidence="10 11">
    <name type="scientific">Vagococcus humatus</name>
    <dbReference type="NCBI Taxonomy" id="1889241"/>
    <lineage>
        <taxon>Bacteria</taxon>
        <taxon>Bacillati</taxon>
        <taxon>Bacillota</taxon>
        <taxon>Bacilli</taxon>
        <taxon>Lactobacillales</taxon>
        <taxon>Enterococcaceae</taxon>
        <taxon>Vagococcus</taxon>
    </lineage>
</organism>
<evidence type="ECO:0000259" key="9">
    <source>
        <dbReference type="Pfam" id="PF05649"/>
    </source>
</evidence>
<evidence type="ECO:0000256" key="4">
    <source>
        <dbReference type="ARBA" id="ARBA00022723"/>
    </source>
</evidence>
<dbReference type="InterPro" id="IPR000718">
    <property type="entry name" value="Peptidase_M13"/>
</dbReference>
<dbReference type="Pfam" id="PF01431">
    <property type="entry name" value="Peptidase_M13"/>
    <property type="match status" value="1"/>
</dbReference>
<dbReference type="EMBL" id="PXZH01000001">
    <property type="protein sequence ID" value="RST89794.1"/>
    <property type="molecule type" value="Genomic_DNA"/>
</dbReference>
<evidence type="ECO:0000256" key="7">
    <source>
        <dbReference type="ARBA" id="ARBA00023049"/>
    </source>
</evidence>
<accession>A0A429Z7X8</accession>
<sequence>MTKTCRLQDDLYTYVNQDWLEKTEIPADKPSISSFHELAEEIDEKLLHDLDLLVEKLPTLGKSPMRECVAYYQLASDQELREKLGVSPLLPYLEKVEKLQSLDDLVQQLPEWILSGMPVPFQLFVDTDMKEAQYYTLYAGAPALILPDKTYYEADNPSKEALLQVFDHMSCELLQAVGKTQEEAKELLGLAREFDRKIAPYTLSSEEAADVKRIYNPREIDTVDQYSQSMSFKQLITTLVGQTPKEIIVMEPAYYEQFQQLVNPTTFKEVKAWLYLNTLRSFTNFLTEDIRQIAFQYSQALSGSKEMTASKKQAFYLASGTFDQVLGEYYGQKYFGQEAKKNVEDMVMRMIGVYKQRLKKNSWLQQATKEKAVTKLETLGIQVGYPSKMAPIYEQLQVTSKENGGNLVSNAQRFTNQVLTYQFKLFGQQVDRDLWEMGAHVVNAYYHPQLNVIVFPAAILQAPFYDLEQHPSANYGGIGAVIAHEISHAFDNNGALFDEKGNMNNWWTPEDYETFEQLAEEMVTQFQGLPVGEKQVNGRLTVSENIADAGGLSCALEAAKTEQDVDLEAFFINWARVWRQKSSKEYQELLIAIDVHSPNYWRANKQPQNLPEFYDTFQVSREDHMYLSPDKRVTIW</sequence>
<evidence type="ECO:0000313" key="11">
    <source>
        <dbReference type="Proteomes" id="UP000277864"/>
    </source>
</evidence>
<comment type="caution">
    <text evidence="10">The sequence shown here is derived from an EMBL/GenBank/DDBJ whole genome shotgun (WGS) entry which is preliminary data.</text>
</comment>
<evidence type="ECO:0000256" key="1">
    <source>
        <dbReference type="ARBA" id="ARBA00001947"/>
    </source>
</evidence>
<gene>
    <name evidence="10" type="ORF">C7P63_01570</name>
</gene>
<evidence type="ECO:0000313" key="10">
    <source>
        <dbReference type="EMBL" id="RST89794.1"/>
    </source>
</evidence>